<keyword evidence="2" id="KW-1133">Transmembrane helix</keyword>
<organism evidence="3 4">
    <name type="scientific">candidate division Kazan bacterium</name>
    <dbReference type="NCBI Taxonomy" id="2202143"/>
    <lineage>
        <taxon>Bacteria</taxon>
        <taxon>Bacteria division Kazan-3B-28</taxon>
    </lineage>
</organism>
<dbReference type="InterPro" id="IPR005754">
    <property type="entry name" value="Sortase"/>
</dbReference>
<evidence type="ECO:0000256" key="2">
    <source>
        <dbReference type="SAM" id="Phobius"/>
    </source>
</evidence>
<dbReference type="Gene3D" id="2.40.260.10">
    <property type="entry name" value="Sortase"/>
    <property type="match status" value="1"/>
</dbReference>
<comment type="caution">
    <text evidence="3">The sequence shown here is derived from an EMBL/GenBank/DDBJ whole genome shotgun (WGS) entry which is preliminary data.</text>
</comment>
<proteinExistence type="predicted"/>
<dbReference type="InterPro" id="IPR023365">
    <property type="entry name" value="Sortase_dom-sf"/>
</dbReference>
<feature type="transmembrane region" description="Helical" evidence="2">
    <location>
        <begin position="12"/>
        <end position="32"/>
    </location>
</feature>
<evidence type="ECO:0000313" key="4">
    <source>
        <dbReference type="Proteomes" id="UP000281261"/>
    </source>
</evidence>
<keyword evidence="2" id="KW-0472">Membrane</keyword>
<accession>A0A420ZD11</accession>
<evidence type="ECO:0000313" key="3">
    <source>
        <dbReference type="EMBL" id="RLC37397.1"/>
    </source>
</evidence>
<sequence length="197" mass="22767">MDERIVWKLRWLVWGIVWILIILVLTNGGFFARQINYWWQHDIMNKEFEVDDIAGIPNQIVIKKIGVQAPLVYADTVKEPLLQKALENGVVHYLGTANPGEWGNAYFFGHSSNFPTRPGKYKTVFALLSQLREGDEISITDQRGRLFTYRIFDKKIVKPTQLEVLEQGNGNRKILTLQTSYPLGMAIWRYVVVAELE</sequence>
<dbReference type="EMBL" id="QMNG01000005">
    <property type="protein sequence ID" value="RLC37397.1"/>
    <property type="molecule type" value="Genomic_DNA"/>
</dbReference>
<dbReference type="Proteomes" id="UP000281261">
    <property type="component" value="Unassembled WGS sequence"/>
</dbReference>
<dbReference type="SUPFAM" id="SSF63817">
    <property type="entry name" value="Sortase"/>
    <property type="match status" value="1"/>
</dbReference>
<dbReference type="GO" id="GO:0016787">
    <property type="term" value="F:hydrolase activity"/>
    <property type="evidence" value="ECO:0007669"/>
    <property type="project" value="UniProtKB-KW"/>
</dbReference>
<keyword evidence="2" id="KW-0812">Transmembrane</keyword>
<evidence type="ECO:0000256" key="1">
    <source>
        <dbReference type="ARBA" id="ARBA00022801"/>
    </source>
</evidence>
<name>A0A420ZD11_UNCK3</name>
<dbReference type="NCBIfam" id="TIGR01076">
    <property type="entry name" value="sortase_fam"/>
    <property type="match status" value="1"/>
</dbReference>
<evidence type="ECO:0008006" key="5">
    <source>
        <dbReference type="Google" id="ProtNLM"/>
    </source>
</evidence>
<dbReference type="Pfam" id="PF04203">
    <property type="entry name" value="Sortase"/>
    <property type="match status" value="1"/>
</dbReference>
<keyword evidence="1" id="KW-0378">Hydrolase</keyword>
<reference evidence="3 4" key="1">
    <citation type="submission" date="2018-06" db="EMBL/GenBank/DDBJ databases">
        <title>Extensive metabolic versatility and redundancy in microbially diverse, dynamic hydrothermal sediments.</title>
        <authorList>
            <person name="Dombrowski N."/>
            <person name="Teske A."/>
            <person name="Baker B.J."/>
        </authorList>
    </citation>
    <scope>NUCLEOTIDE SEQUENCE [LARGE SCALE GENOMIC DNA]</scope>
    <source>
        <strain evidence="3">B79_G16</strain>
    </source>
</reference>
<dbReference type="AlphaFoldDB" id="A0A420ZD11"/>
<gene>
    <name evidence="3" type="ORF">DRH29_02250</name>
</gene>
<protein>
    <recommendedName>
        <fullName evidence="5">Sortase</fullName>
    </recommendedName>
</protein>